<feature type="transmembrane region" description="Helical" evidence="6">
    <location>
        <begin position="37"/>
        <end position="57"/>
    </location>
</feature>
<gene>
    <name evidence="8" type="ORF">E5676_scaffold546G00720</name>
</gene>
<evidence type="ECO:0000313" key="9">
    <source>
        <dbReference type="Proteomes" id="UP000321947"/>
    </source>
</evidence>
<evidence type="ECO:0000256" key="2">
    <source>
        <dbReference type="ARBA" id="ARBA00007635"/>
    </source>
</evidence>
<dbReference type="AlphaFoldDB" id="A0A5D3BDZ3"/>
<dbReference type="GO" id="GO:0022857">
    <property type="term" value="F:transmembrane transporter activity"/>
    <property type="evidence" value="ECO:0007669"/>
    <property type="project" value="InterPro"/>
</dbReference>
<evidence type="ECO:0000256" key="5">
    <source>
        <dbReference type="ARBA" id="ARBA00023136"/>
    </source>
</evidence>
<evidence type="ECO:0000256" key="1">
    <source>
        <dbReference type="ARBA" id="ARBA00004141"/>
    </source>
</evidence>
<dbReference type="GO" id="GO:0016020">
    <property type="term" value="C:membrane"/>
    <property type="evidence" value="ECO:0007669"/>
    <property type="project" value="UniProtKB-SubCell"/>
</dbReference>
<dbReference type="PANTHER" id="PTHR31218">
    <property type="entry name" value="WAT1-RELATED PROTEIN"/>
    <property type="match status" value="1"/>
</dbReference>
<feature type="transmembrane region" description="Helical" evidence="6">
    <location>
        <begin position="6"/>
        <end position="25"/>
    </location>
</feature>
<evidence type="ECO:0000313" key="8">
    <source>
        <dbReference type="EMBL" id="TYJ96438.1"/>
    </source>
</evidence>
<evidence type="ECO:0000256" key="3">
    <source>
        <dbReference type="ARBA" id="ARBA00022692"/>
    </source>
</evidence>
<dbReference type="InterPro" id="IPR030184">
    <property type="entry name" value="WAT1-related"/>
</dbReference>
<comment type="subcellular location">
    <subcellularLocation>
        <location evidence="1 6">Membrane</location>
        <topology evidence="1 6">Multi-pass membrane protein</topology>
    </subcellularLocation>
</comment>
<feature type="transmembrane region" description="Helical" evidence="6">
    <location>
        <begin position="241"/>
        <end position="262"/>
    </location>
</feature>
<feature type="domain" description="EamA" evidence="7">
    <location>
        <begin position="8"/>
        <end position="78"/>
    </location>
</feature>
<proteinExistence type="inferred from homology"/>
<protein>
    <recommendedName>
        <fullName evidence="6">WAT1-related protein</fullName>
    </recommendedName>
</protein>
<feature type="transmembrane region" description="Helical" evidence="6">
    <location>
        <begin position="177"/>
        <end position="198"/>
    </location>
</feature>
<feature type="domain" description="EamA" evidence="7">
    <location>
        <begin position="147"/>
        <end position="285"/>
    </location>
</feature>
<evidence type="ECO:0000256" key="4">
    <source>
        <dbReference type="ARBA" id="ARBA00022989"/>
    </source>
</evidence>
<name>A0A5D3BDZ3_CUCMM</name>
<reference evidence="8 9" key="1">
    <citation type="submission" date="2019-08" db="EMBL/GenBank/DDBJ databases">
        <title>Draft genome sequences of two oriental melons (Cucumis melo L. var makuwa).</title>
        <authorList>
            <person name="Kwon S.-Y."/>
        </authorList>
    </citation>
    <scope>NUCLEOTIDE SEQUENCE [LARGE SCALE GENOMIC DNA]</scope>
    <source>
        <strain evidence="9">cv. Chang Bougi</strain>
        <tissue evidence="8">Leaf</tissue>
    </source>
</reference>
<sequence length="329" mass="36470">MEGDDITALIGMIILQICYAGINIISKLAMQSGMNPLVLLTYRQIFGTLAIAPFAFFTERKTRPKITFTVLFQIFVCSLSGQESVRIKTKSGFAKVIGTIVCVSGAMLLSFYHGHIINLGESKIHWSYVERLIKETTPTNGQGKHVLGSILLLLSSFAWALWFVIQARLSVKFKAPYTSTALLCFMAFFQCGLIAVISEHNIAAWSLKSTIRLIAALYAGVVCSALTFSITSWAIQRKGPLYVSIFSPLLLIIVAILSWALLHQQLHVGTVIGSVLIIIGLYAVLWGKSKEMKVEDHQHNMEKATIEKHNGSHIVEEKDDLELQITNIK</sequence>
<feature type="transmembrane region" description="Helical" evidence="6">
    <location>
        <begin position="146"/>
        <end position="165"/>
    </location>
</feature>
<comment type="caution">
    <text evidence="8">The sequence shown here is derived from an EMBL/GenBank/DDBJ whole genome shotgun (WGS) entry which is preliminary data.</text>
</comment>
<dbReference type="Proteomes" id="UP000321947">
    <property type="component" value="Unassembled WGS sequence"/>
</dbReference>
<organism evidence="8 9">
    <name type="scientific">Cucumis melo var. makuwa</name>
    <name type="common">Oriental melon</name>
    <dbReference type="NCBI Taxonomy" id="1194695"/>
    <lineage>
        <taxon>Eukaryota</taxon>
        <taxon>Viridiplantae</taxon>
        <taxon>Streptophyta</taxon>
        <taxon>Embryophyta</taxon>
        <taxon>Tracheophyta</taxon>
        <taxon>Spermatophyta</taxon>
        <taxon>Magnoliopsida</taxon>
        <taxon>eudicotyledons</taxon>
        <taxon>Gunneridae</taxon>
        <taxon>Pentapetalae</taxon>
        <taxon>rosids</taxon>
        <taxon>fabids</taxon>
        <taxon>Cucurbitales</taxon>
        <taxon>Cucurbitaceae</taxon>
        <taxon>Benincaseae</taxon>
        <taxon>Cucumis</taxon>
    </lineage>
</organism>
<dbReference type="InterPro" id="IPR037185">
    <property type="entry name" value="EmrE-like"/>
</dbReference>
<feature type="transmembrane region" description="Helical" evidence="6">
    <location>
        <begin position="210"/>
        <end position="234"/>
    </location>
</feature>
<keyword evidence="4 6" id="KW-1133">Transmembrane helix</keyword>
<dbReference type="EMBL" id="SSTD01019467">
    <property type="protein sequence ID" value="TYJ96438.1"/>
    <property type="molecule type" value="Genomic_DNA"/>
</dbReference>
<dbReference type="InterPro" id="IPR000620">
    <property type="entry name" value="EamA_dom"/>
</dbReference>
<keyword evidence="3 6" id="KW-0812">Transmembrane</keyword>
<comment type="similarity">
    <text evidence="2 6">Belongs to the drug/metabolite transporter (DMT) superfamily. Plant drug/metabolite exporter (P-DME) (TC 2.A.7.4) family.</text>
</comment>
<feature type="transmembrane region" description="Helical" evidence="6">
    <location>
        <begin position="268"/>
        <end position="287"/>
    </location>
</feature>
<keyword evidence="5 6" id="KW-0472">Membrane</keyword>
<accession>A0A5D3BDZ3</accession>
<dbReference type="Pfam" id="PF00892">
    <property type="entry name" value="EamA"/>
    <property type="match status" value="2"/>
</dbReference>
<evidence type="ECO:0000256" key="6">
    <source>
        <dbReference type="RuleBase" id="RU363077"/>
    </source>
</evidence>
<feature type="transmembrane region" description="Helical" evidence="6">
    <location>
        <begin position="93"/>
        <end position="112"/>
    </location>
</feature>
<evidence type="ECO:0000259" key="7">
    <source>
        <dbReference type="Pfam" id="PF00892"/>
    </source>
</evidence>
<dbReference type="SUPFAM" id="SSF103481">
    <property type="entry name" value="Multidrug resistance efflux transporter EmrE"/>
    <property type="match status" value="1"/>
</dbReference>